<dbReference type="Proteomes" id="UP000827092">
    <property type="component" value="Unassembled WGS sequence"/>
</dbReference>
<name>A0AAV6V107_9ARAC</name>
<feature type="transmembrane region" description="Helical" evidence="11">
    <location>
        <begin position="193"/>
        <end position="215"/>
    </location>
</feature>
<accession>A0AAV6V107</accession>
<keyword evidence="10" id="KW-0456">Lyase</keyword>
<evidence type="ECO:0000256" key="8">
    <source>
        <dbReference type="ARBA" id="ARBA00023170"/>
    </source>
</evidence>
<keyword evidence="8" id="KW-0675">Receptor</keyword>
<proteinExistence type="predicted"/>
<feature type="domain" description="Receptor ligand binding region" evidence="12">
    <location>
        <begin position="20"/>
        <end position="136"/>
    </location>
</feature>
<dbReference type="GO" id="GO:0004016">
    <property type="term" value="F:adenylate cyclase activity"/>
    <property type="evidence" value="ECO:0007669"/>
    <property type="project" value="TreeGrafter"/>
</dbReference>
<evidence type="ECO:0000256" key="11">
    <source>
        <dbReference type="SAM" id="Phobius"/>
    </source>
</evidence>
<dbReference type="EMBL" id="JAFNEN010000215">
    <property type="protein sequence ID" value="KAG8189459.1"/>
    <property type="molecule type" value="Genomic_DNA"/>
</dbReference>
<evidence type="ECO:0000256" key="7">
    <source>
        <dbReference type="ARBA" id="ARBA00023136"/>
    </source>
</evidence>
<evidence type="ECO:0000256" key="5">
    <source>
        <dbReference type="ARBA" id="ARBA00022741"/>
    </source>
</evidence>
<dbReference type="PRINTS" id="PR00255">
    <property type="entry name" value="NATPEPTIDER"/>
</dbReference>
<comment type="catalytic activity">
    <reaction evidence="1">
        <text>GTP = 3',5'-cyclic GMP + diphosphate</text>
        <dbReference type="Rhea" id="RHEA:13665"/>
        <dbReference type="ChEBI" id="CHEBI:33019"/>
        <dbReference type="ChEBI" id="CHEBI:37565"/>
        <dbReference type="ChEBI" id="CHEBI:57746"/>
        <dbReference type="EC" id="4.6.1.2"/>
    </reaction>
</comment>
<dbReference type="PANTHER" id="PTHR11920:SF494">
    <property type="entry name" value="ATRIAL NATRIURETIC PEPTIDE RECEPTOR 2"/>
    <property type="match status" value="1"/>
</dbReference>
<sequence length="216" mass="24458">MHKNVSSRPWFREGDSYAQNKKAKRAFEALFTVTARIPETAEMAEFSRGVEALSMQYFGKSYGKEEVNAYVTAFHDAVILYSLAVNETLSEGLTVKNFSVITQKMWNRTFEGITGNVSINEKGDRYVDYSLLDMDPDTGNFEVVANYYGVSQEFVDVPGRHIHWSGNRNTPPRDVPDCGFDGSLCEDELFPQYVIVSSVLGSVIVLFTIMSFFIYR</sequence>
<keyword evidence="9" id="KW-0325">Glycoprotein</keyword>
<evidence type="ECO:0000256" key="4">
    <source>
        <dbReference type="ARBA" id="ARBA00022729"/>
    </source>
</evidence>
<evidence type="ECO:0000256" key="3">
    <source>
        <dbReference type="ARBA" id="ARBA00022692"/>
    </source>
</evidence>
<keyword evidence="6 11" id="KW-1133">Transmembrane helix</keyword>
<dbReference type="GO" id="GO:0001653">
    <property type="term" value="F:peptide receptor activity"/>
    <property type="evidence" value="ECO:0007669"/>
    <property type="project" value="TreeGrafter"/>
</dbReference>
<reference evidence="13 14" key="1">
    <citation type="journal article" date="2022" name="Nat. Ecol. Evol.">
        <title>A masculinizing supergene underlies an exaggerated male reproductive morph in a spider.</title>
        <authorList>
            <person name="Hendrickx F."/>
            <person name="De Corte Z."/>
            <person name="Sonet G."/>
            <person name="Van Belleghem S.M."/>
            <person name="Kostlbacher S."/>
            <person name="Vangestel C."/>
        </authorList>
    </citation>
    <scope>NUCLEOTIDE SEQUENCE [LARGE SCALE GENOMIC DNA]</scope>
    <source>
        <strain evidence="13">W744_W776</strain>
    </source>
</reference>
<keyword evidence="5" id="KW-0547">Nucleotide-binding</keyword>
<comment type="subcellular location">
    <subcellularLocation>
        <location evidence="2">Membrane</location>
        <topology evidence="2">Single-pass type I membrane protein</topology>
    </subcellularLocation>
</comment>
<dbReference type="SUPFAM" id="SSF53822">
    <property type="entry name" value="Periplasmic binding protein-like I"/>
    <property type="match status" value="1"/>
</dbReference>
<dbReference type="Gene3D" id="3.40.50.2300">
    <property type="match status" value="1"/>
</dbReference>
<evidence type="ECO:0000259" key="12">
    <source>
        <dbReference type="Pfam" id="PF01094"/>
    </source>
</evidence>
<dbReference type="GO" id="GO:0000166">
    <property type="term" value="F:nucleotide binding"/>
    <property type="evidence" value="ECO:0007669"/>
    <property type="project" value="UniProtKB-KW"/>
</dbReference>
<dbReference type="InterPro" id="IPR028082">
    <property type="entry name" value="Peripla_BP_I"/>
</dbReference>
<keyword evidence="3 11" id="KW-0812">Transmembrane</keyword>
<protein>
    <recommendedName>
        <fullName evidence="12">Receptor ligand binding region domain-containing protein</fullName>
    </recommendedName>
</protein>
<dbReference type="GO" id="GO:0005886">
    <property type="term" value="C:plasma membrane"/>
    <property type="evidence" value="ECO:0007669"/>
    <property type="project" value="TreeGrafter"/>
</dbReference>
<keyword evidence="14" id="KW-1185">Reference proteome</keyword>
<evidence type="ECO:0000256" key="6">
    <source>
        <dbReference type="ARBA" id="ARBA00022989"/>
    </source>
</evidence>
<comment type="caution">
    <text evidence="13">The sequence shown here is derived from an EMBL/GenBank/DDBJ whole genome shotgun (WGS) entry which is preliminary data.</text>
</comment>
<organism evidence="13 14">
    <name type="scientific">Oedothorax gibbosus</name>
    <dbReference type="NCBI Taxonomy" id="931172"/>
    <lineage>
        <taxon>Eukaryota</taxon>
        <taxon>Metazoa</taxon>
        <taxon>Ecdysozoa</taxon>
        <taxon>Arthropoda</taxon>
        <taxon>Chelicerata</taxon>
        <taxon>Arachnida</taxon>
        <taxon>Araneae</taxon>
        <taxon>Araneomorphae</taxon>
        <taxon>Entelegynae</taxon>
        <taxon>Araneoidea</taxon>
        <taxon>Linyphiidae</taxon>
        <taxon>Erigoninae</taxon>
        <taxon>Oedothorax</taxon>
    </lineage>
</organism>
<evidence type="ECO:0000256" key="10">
    <source>
        <dbReference type="ARBA" id="ARBA00023239"/>
    </source>
</evidence>
<dbReference type="InterPro" id="IPR001828">
    <property type="entry name" value="ANF_lig-bd_rcpt"/>
</dbReference>
<evidence type="ECO:0000313" key="13">
    <source>
        <dbReference type="EMBL" id="KAG8189459.1"/>
    </source>
</evidence>
<evidence type="ECO:0000256" key="2">
    <source>
        <dbReference type="ARBA" id="ARBA00004479"/>
    </source>
</evidence>
<evidence type="ECO:0000256" key="9">
    <source>
        <dbReference type="ARBA" id="ARBA00023180"/>
    </source>
</evidence>
<dbReference type="AlphaFoldDB" id="A0AAV6V107"/>
<dbReference type="GO" id="GO:0004383">
    <property type="term" value="F:guanylate cyclase activity"/>
    <property type="evidence" value="ECO:0007669"/>
    <property type="project" value="UniProtKB-EC"/>
</dbReference>
<keyword evidence="4" id="KW-0732">Signal</keyword>
<keyword evidence="7 11" id="KW-0472">Membrane</keyword>
<dbReference type="FunFam" id="3.40.50.2300:FF:000371">
    <property type="entry name" value="Guanylate cyclase"/>
    <property type="match status" value="1"/>
</dbReference>
<dbReference type="InterPro" id="IPR001170">
    <property type="entry name" value="ANPR/GUC"/>
</dbReference>
<dbReference type="GO" id="GO:0007168">
    <property type="term" value="P:receptor guanylyl cyclase signaling pathway"/>
    <property type="evidence" value="ECO:0007669"/>
    <property type="project" value="TreeGrafter"/>
</dbReference>
<dbReference type="Pfam" id="PF01094">
    <property type="entry name" value="ANF_receptor"/>
    <property type="match status" value="1"/>
</dbReference>
<gene>
    <name evidence="13" type="ORF">JTE90_012529</name>
</gene>
<dbReference type="PANTHER" id="PTHR11920">
    <property type="entry name" value="GUANYLYL CYCLASE"/>
    <property type="match status" value="1"/>
</dbReference>
<dbReference type="InterPro" id="IPR050401">
    <property type="entry name" value="Cyclic_nucleotide_synthase"/>
</dbReference>
<evidence type="ECO:0000313" key="14">
    <source>
        <dbReference type="Proteomes" id="UP000827092"/>
    </source>
</evidence>
<evidence type="ECO:0000256" key="1">
    <source>
        <dbReference type="ARBA" id="ARBA00001436"/>
    </source>
</evidence>